<proteinExistence type="predicted"/>
<evidence type="ECO:0000313" key="1">
    <source>
        <dbReference type="EnsemblMetazoa" id="Aqu2.1.35438_001"/>
    </source>
</evidence>
<dbReference type="EnsemblMetazoa" id="Aqu2.1.35438_001">
    <property type="protein sequence ID" value="Aqu2.1.35438_001"/>
    <property type="gene ID" value="Aqu2.1.35438"/>
</dbReference>
<dbReference type="Gene3D" id="3.40.50.300">
    <property type="entry name" value="P-loop containing nucleotide triphosphate hydrolases"/>
    <property type="match status" value="1"/>
</dbReference>
<name>A0A1X7V605_AMPQE</name>
<sequence length="66" mass="7634">MYIQESERGERDGKTTTACLCYCNSDASLQFMEAETVSCCENVKHCRREVLFKDFDYCSKDKPVGY</sequence>
<protein>
    <submittedName>
        <fullName evidence="1">Uncharacterized protein</fullName>
    </submittedName>
</protein>
<dbReference type="AlphaFoldDB" id="A0A1X7V605"/>
<accession>A0A1X7V605</accession>
<organism evidence="1">
    <name type="scientific">Amphimedon queenslandica</name>
    <name type="common">Sponge</name>
    <dbReference type="NCBI Taxonomy" id="400682"/>
    <lineage>
        <taxon>Eukaryota</taxon>
        <taxon>Metazoa</taxon>
        <taxon>Porifera</taxon>
        <taxon>Demospongiae</taxon>
        <taxon>Heteroscleromorpha</taxon>
        <taxon>Haplosclerida</taxon>
        <taxon>Niphatidae</taxon>
        <taxon>Amphimedon</taxon>
    </lineage>
</organism>
<dbReference type="InterPro" id="IPR027417">
    <property type="entry name" value="P-loop_NTPase"/>
</dbReference>
<reference evidence="1" key="1">
    <citation type="submission" date="2017-05" db="UniProtKB">
        <authorList>
            <consortium name="EnsemblMetazoa"/>
        </authorList>
    </citation>
    <scope>IDENTIFICATION</scope>
</reference>
<dbReference type="InParanoid" id="A0A1X7V605"/>